<dbReference type="AlphaFoldDB" id="A0A940WRC7"/>
<accession>A0A940WRC7</accession>
<dbReference type="EMBL" id="JAFCNB010000009">
    <property type="protein sequence ID" value="MBP2705666.1"/>
    <property type="molecule type" value="Genomic_DNA"/>
</dbReference>
<reference evidence="1" key="1">
    <citation type="submission" date="2021-02" db="EMBL/GenBank/DDBJ databases">
        <title>Draft genome sequence of Microbispora sp. RL4-1S isolated from rice leaves in Thailand.</title>
        <authorList>
            <person name="Muangham S."/>
            <person name="Duangmal K."/>
        </authorList>
    </citation>
    <scope>NUCLEOTIDE SEQUENCE</scope>
    <source>
        <strain evidence="1">RL4-1S</strain>
    </source>
</reference>
<name>A0A940WRC7_9ACTN</name>
<gene>
    <name evidence="1" type="ORF">JOL79_17775</name>
</gene>
<keyword evidence="2" id="KW-1185">Reference proteome</keyword>
<evidence type="ECO:0000313" key="2">
    <source>
        <dbReference type="Proteomes" id="UP000674234"/>
    </source>
</evidence>
<proteinExistence type="predicted"/>
<comment type="caution">
    <text evidence="1">The sequence shown here is derived from an EMBL/GenBank/DDBJ whole genome shotgun (WGS) entry which is preliminary data.</text>
</comment>
<sequence length="46" mass="5289">MEGMVCDACAEDRHDECPGGNWCDCQHRRRDGEPESEPPENWVRQG</sequence>
<dbReference type="Proteomes" id="UP000674234">
    <property type="component" value="Unassembled WGS sequence"/>
</dbReference>
<protein>
    <submittedName>
        <fullName evidence="1">Uncharacterized protein</fullName>
    </submittedName>
</protein>
<organism evidence="1 2">
    <name type="scientific">Microbispora oryzae</name>
    <dbReference type="NCBI Taxonomy" id="2806554"/>
    <lineage>
        <taxon>Bacteria</taxon>
        <taxon>Bacillati</taxon>
        <taxon>Actinomycetota</taxon>
        <taxon>Actinomycetes</taxon>
        <taxon>Streptosporangiales</taxon>
        <taxon>Streptosporangiaceae</taxon>
        <taxon>Microbispora</taxon>
    </lineage>
</organism>
<dbReference type="RefSeq" id="WP_210156956.1">
    <property type="nucleotide sequence ID" value="NZ_JAFCNB010000009.1"/>
</dbReference>
<evidence type="ECO:0000313" key="1">
    <source>
        <dbReference type="EMBL" id="MBP2705666.1"/>
    </source>
</evidence>